<feature type="transmembrane region" description="Helical" evidence="19">
    <location>
        <begin position="221"/>
        <end position="241"/>
    </location>
</feature>
<dbReference type="Pfam" id="PF01007">
    <property type="entry name" value="IRK"/>
    <property type="match status" value="1"/>
</dbReference>
<evidence type="ECO:0000256" key="5">
    <source>
        <dbReference type="ARBA" id="ARBA00022882"/>
    </source>
</evidence>
<dbReference type="Pfam" id="PF17655">
    <property type="entry name" value="IRK_C"/>
    <property type="match status" value="1"/>
</dbReference>
<evidence type="ECO:0000256" key="8">
    <source>
        <dbReference type="ARBA" id="ARBA00023065"/>
    </source>
</evidence>
<comment type="catalytic activity">
    <reaction evidence="11">
        <text>K(+)(in) = K(+)(out)</text>
        <dbReference type="Rhea" id="RHEA:29463"/>
        <dbReference type="ChEBI" id="CHEBI:29103"/>
    </reaction>
</comment>
<dbReference type="InterPro" id="IPR013518">
    <property type="entry name" value="K_chnl_inward-rec_Kir_cyto"/>
</dbReference>
<feature type="region of interest" description="Disordered" evidence="18">
    <location>
        <begin position="576"/>
        <end position="638"/>
    </location>
</feature>
<evidence type="ECO:0000256" key="4">
    <source>
        <dbReference type="ARBA" id="ARBA00022692"/>
    </source>
</evidence>
<evidence type="ECO:0000256" key="17">
    <source>
        <dbReference type="RuleBase" id="RU003822"/>
    </source>
</evidence>
<evidence type="ECO:0000256" key="15">
    <source>
        <dbReference type="ARBA" id="ARBA00076077"/>
    </source>
</evidence>
<dbReference type="Gene3D" id="2.60.40.1400">
    <property type="entry name" value="G protein-activated inward rectifier potassium channel 1"/>
    <property type="match status" value="1"/>
</dbReference>
<reference evidence="23" key="1">
    <citation type="submission" date="2022-11" db="UniProtKB">
        <authorList>
            <consortium name="WormBaseParasite"/>
        </authorList>
    </citation>
    <scope>IDENTIFICATION</scope>
</reference>
<feature type="compositionally biased region" description="Low complexity" evidence="18">
    <location>
        <begin position="576"/>
        <end position="603"/>
    </location>
</feature>
<keyword evidence="5 17" id="KW-0851">Voltage-gated channel</keyword>
<dbReference type="SUPFAM" id="SSF81324">
    <property type="entry name" value="Voltage-gated potassium channels"/>
    <property type="match status" value="1"/>
</dbReference>
<feature type="compositionally biased region" description="Polar residues" evidence="18">
    <location>
        <begin position="604"/>
        <end position="627"/>
    </location>
</feature>
<keyword evidence="4 17" id="KW-0812">Transmembrane</keyword>
<dbReference type="AlphaFoldDB" id="A0A915JJ31"/>
<evidence type="ECO:0000256" key="7">
    <source>
        <dbReference type="ARBA" id="ARBA00022989"/>
    </source>
</evidence>
<evidence type="ECO:0000256" key="3">
    <source>
        <dbReference type="ARBA" id="ARBA00022538"/>
    </source>
</evidence>
<dbReference type="InterPro" id="IPR041647">
    <property type="entry name" value="IRK_C"/>
</dbReference>
<dbReference type="FunFam" id="1.10.287.70:FF:000019">
    <property type="entry name" value="G protein-activated inward rectifier potassium channel 1"/>
    <property type="match status" value="1"/>
</dbReference>
<evidence type="ECO:0000259" key="20">
    <source>
        <dbReference type="Pfam" id="PF01007"/>
    </source>
</evidence>
<dbReference type="GO" id="GO:0005242">
    <property type="term" value="F:inward rectifier potassium channel activity"/>
    <property type="evidence" value="ECO:0007669"/>
    <property type="project" value="InterPro"/>
</dbReference>
<feature type="transmembrane region" description="Helical" evidence="19">
    <location>
        <begin position="181"/>
        <end position="209"/>
    </location>
</feature>
<accession>A0A915JJ31</accession>
<feature type="domain" description="Potassium channel inwardly rectifying transmembrane" evidence="20">
    <location>
        <begin position="148"/>
        <end position="290"/>
    </location>
</feature>
<feature type="compositionally biased region" description="Polar residues" evidence="18">
    <location>
        <begin position="494"/>
        <end position="504"/>
    </location>
</feature>
<evidence type="ECO:0000256" key="6">
    <source>
        <dbReference type="ARBA" id="ARBA00022958"/>
    </source>
</evidence>
<keyword evidence="6 17" id="KW-0630">Potassium</keyword>
<evidence type="ECO:0000256" key="11">
    <source>
        <dbReference type="ARBA" id="ARBA00034430"/>
    </source>
</evidence>
<protein>
    <recommendedName>
        <fullName evidence="14">G protein-activated inward rectifier potassium channel 3</fullName>
    </recommendedName>
    <alternativeName>
        <fullName evidence="16">Inward rectifier K(+) channel Kir3.3</fullName>
    </alternativeName>
    <alternativeName>
        <fullName evidence="15">Potassium channel, inwardly rectifying subfamily J member 9</fullName>
    </alternativeName>
</protein>
<dbReference type="GO" id="GO:1990573">
    <property type="term" value="P:potassium ion import across plasma membrane"/>
    <property type="evidence" value="ECO:0007669"/>
    <property type="project" value="TreeGrafter"/>
</dbReference>
<keyword evidence="3 17" id="KW-0633">Potassium transport</keyword>
<keyword evidence="22" id="KW-1185">Reference proteome</keyword>
<dbReference type="Gene3D" id="1.10.287.70">
    <property type="match status" value="1"/>
</dbReference>
<keyword evidence="2 17" id="KW-0813">Transport</keyword>
<dbReference type="Proteomes" id="UP000887565">
    <property type="component" value="Unplaced"/>
</dbReference>
<keyword evidence="10 17" id="KW-0407">Ion channel</keyword>
<evidence type="ECO:0000259" key="21">
    <source>
        <dbReference type="Pfam" id="PF17655"/>
    </source>
</evidence>
<feature type="domain" description="Inward rectifier potassium channel C-terminal" evidence="21">
    <location>
        <begin position="297"/>
        <end position="468"/>
    </location>
</feature>
<feature type="compositionally biased region" description="Low complexity" evidence="18">
    <location>
        <begin position="1"/>
        <end position="12"/>
    </location>
</feature>
<dbReference type="GO" id="GO:0005886">
    <property type="term" value="C:plasma membrane"/>
    <property type="evidence" value="ECO:0007669"/>
    <property type="project" value="TreeGrafter"/>
</dbReference>
<evidence type="ECO:0000256" key="9">
    <source>
        <dbReference type="ARBA" id="ARBA00023136"/>
    </source>
</evidence>
<dbReference type="GO" id="GO:0034765">
    <property type="term" value="P:regulation of monoatomic ion transmembrane transport"/>
    <property type="evidence" value="ECO:0007669"/>
    <property type="project" value="TreeGrafter"/>
</dbReference>
<evidence type="ECO:0000256" key="19">
    <source>
        <dbReference type="SAM" id="Phobius"/>
    </source>
</evidence>
<proteinExistence type="inferred from homology"/>
<dbReference type="InterPro" id="IPR014756">
    <property type="entry name" value="Ig_E-set"/>
</dbReference>
<comment type="subunit">
    <text evidence="13">Associates with KCNJ3/GIRK1 to form a G-protein-activated heteromultimer pore-forming unit. Interacts (via PDZ-binding motif) with SNX27 (via PDZ domain); the interaction is required when endocytosed to prevent degradation in lysosomes and promote recycling to the plasma membrane.</text>
</comment>
<evidence type="ECO:0000256" key="10">
    <source>
        <dbReference type="ARBA" id="ARBA00023303"/>
    </source>
</evidence>
<evidence type="ECO:0000256" key="18">
    <source>
        <dbReference type="SAM" id="MobiDB-lite"/>
    </source>
</evidence>
<name>A0A915JJ31_ROMCU</name>
<evidence type="ECO:0000313" key="23">
    <source>
        <dbReference type="WBParaSite" id="nRc.2.0.1.t26164-RA"/>
    </source>
</evidence>
<feature type="region of interest" description="Disordered" evidence="18">
    <location>
        <begin position="48"/>
        <end position="67"/>
    </location>
</feature>
<organism evidence="22 23">
    <name type="scientific">Romanomermis culicivorax</name>
    <name type="common">Nematode worm</name>
    <dbReference type="NCBI Taxonomy" id="13658"/>
    <lineage>
        <taxon>Eukaryota</taxon>
        <taxon>Metazoa</taxon>
        <taxon>Ecdysozoa</taxon>
        <taxon>Nematoda</taxon>
        <taxon>Enoplea</taxon>
        <taxon>Dorylaimia</taxon>
        <taxon>Mermithida</taxon>
        <taxon>Mermithoidea</taxon>
        <taxon>Mermithidae</taxon>
        <taxon>Romanomermis</taxon>
    </lineage>
</organism>
<dbReference type="PANTHER" id="PTHR11767:SF102">
    <property type="entry name" value="INWARDLY RECTIFYING POTASSIUM CHANNEL 1, ISOFORM F"/>
    <property type="match status" value="1"/>
</dbReference>
<dbReference type="SUPFAM" id="SSF81296">
    <property type="entry name" value="E set domains"/>
    <property type="match status" value="1"/>
</dbReference>
<evidence type="ECO:0000256" key="12">
    <source>
        <dbReference type="ARBA" id="ARBA00061604"/>
    </source>
</evidence>
<dbReference type="PANTHER" id="PTHR11767">
    <property type="entry name" value="INWARD RECTIFIER POTASSIUM CHANNEL"/>
    <property type="match status" value="1"/>
</dbReference>
<evidence type="ECO:0000256" key="2">
    <source>
        <dbReference type="ARBA" id="ARBA00022448"/>
    </source>
</evidence>
<feature type="transmembrane region" description="Helical" evidence="19">
    <location>
        <begin position="261"/>
        <end position="285"/>
    </location>
</feature>
<evidence type="ECO:0000256" key="16">
    <source>
        <dbReference type="ARBA" id="ARBA00081071"/>
    </source>
</evidence>
<feature type="region of interest" description="Disordered" evidence="18">
    <location>
        <begin position="1"/>
        <end position="21"/>
    </location>
</feature>
<sequence>MKNGNHNNNRINGPTPPKRNRAFSLQMPTMSNGTLLGGAAGVMVNSAPVGGGDKSPMTDPPSSISRHSSLEALEKTDEFNNNNSHKMNANLLSRKCDDTKKAWRKLSVDSILYWGKEALPFVSPSFSLNKSLLKRSPSTKKIKRSRLVQKNGDCNVSHVSVPRKERQFLRDFFTTLIDFRWAYLLLIFASVFVVSWTFFAGIYYSICYFHEDFREHNQKNSTWEPCVALVNDFVSVFLFSVESQHTIGYGKRYTTTRCGAAIFTLCAQSICGLLIQSFMAGLVFAKMARPKKRAETLIFSKNACISLRDGMLCFLFRCGDMRNTHLVQAHIRLQLIKKRITEEGELLPLQQYDMDVGFNRGLDRIFLVWPITICHVIDMDSPLYEYSCANLACAQFEIIVLLEGIVESTGMTAQARTSYLPSEICWGHRFEKLVTYQKQNGDYQIDYSRFHKTLKVNSPLCSAKDLDLMRSAGHDICSAYYEQSHDDGADSEGPTPSSSRNPSVDANYADLHKSCSATVSLLDESNHQHHANFLLNTRHARSFLSPMVARSKRLLFHSGSRERDADDTRHLGAYFQQQQQSQPPEIVVVSPSSPTLLSPNPSTIGRSSSSIMNGRLSPANTSNSSGRASPASGQHEIL</sequence>
<dbReference type="GO" id="GO:0034702">
    <property type="term" value="C:monoatomic ion channel complex"/>
    <property type="evidence" value="ECO:0007669"/>
    <property type="project" value="UniProtKB-KW"/>
</dbReference>
<feature type="region of interest" description="Disordered" evidence="18">
    <location>
        <begin position="484"/>
        <end position="506"/>
    </location>
</feature>
<keyword evidence="8 17" id="KW-0406">Ion transport</keyword>
<keyword evidence="7 19" id="KW-1133">Transmembrane helix</keyword>
<dbReference type="FunFam" id="2.60.40.1400:FF:000001">
    <property type="entry name" value="G protein-activated inward rectifier potassium channel 2"/>
    <property type="match status" value="1"/>
</dbReference>
<comment type="subcellular location">
    <subcellularLocation>
        <location evidence="1 17">Membrane</location>
        <topology evidence="1 17">Multi-pass membrane protein</topology>
    </subcellularLocation>
</comment>
<keyword evidence="9 19" id="KW-0472">Membrane</keyword>
<comment type="similarity">
    <text evidence="12">Belongs to the inward rectifier-type potassium channel (TC 1.A.2.1) family. KCNJ9 subfamily.</text>
</comment>
<evidence type="ECO:0000313" key="22">
    <source>
        <dbReference type="Proteomes" id="UP000887565"/>
    </source>
</evidence>
<dbReference type="InterPro" id="IPR040445">
    <property type="entry name" value="Kir_TM"/>
</dbReference>
<evidence type="ECO:0000256" key="14">
    <source>
        <dbReference type="ARBA" id="ARBA00072191"/>
    </source>
</evidence>
<evidence type="ECO:0000256" key="13">
    <source>
        <dbReference type="ARBA" id="ARBA00062687"/>
    </source>
</evidence>
<dbReference type="PRINTS" id="PR01320">
    <property type="entry name" value="KIRCHANNEL"/>
</dbReference>
<dbReference type="InterPro" id="IPR016449">
    <property type="entry name" value="K_chnl_inward-rec_Kir"/>
</dbReference>
<dbReference type="WBParaSite" id="nRc.2.0.1.t26164-RA">
    <property type="protein sequence ID" value="nRc.2.0.1.t26164-RA"/>
    <property type="gene ID" value="nRc.2.0.1.g26164"/>
</dbReference>
<evidence type="ECO:0000256" key="1">
    <source>
        <dbReference type="ARBA" id="ARBA00004141"/>
    </source>
</evidence>